<reference evidence="2" key="1">
    <citation type="submission" date="2022-11" db="UniProtKB">
        <authorList>
            <consortium name="WormBaseParasite"/>
        </authorList>
    </citation>
    <scope>IDENTIFICATION</scope>
</reference>
<evidence type="ECO:0000313" key="2">
    <source>
        <dbReference type="WBParaSite" id="JU765_v2.g3928.t2"/>
    </source>
</evidence>
<dbReference type="WBParaSite" id="JU765_v2.g3928.t2">
    <property type="protein sequence ID" value="JU765_v2.g3928.t2"/>
    <property type="gene ID" value="JU765_v2.g3928"/>
</dbReference>
<proteinExistence type="predicted"/>
<dbReference type="Proteomes" id="UP000887576">
    <property type="component" value="Unplaced"/>
</dbReference>
<protein>
    <submittedName>
        <fullName evidence="2">HMG box domain-containing protein</fullName>
    </submittedName>
</protein>
<accession>A0AC34R695</accession>
<sequence>MFRQPQATPARYQFQEMRPSRAPEPPLNPYMRFSRKYWHRVRLENQDRPLWDIAKIIANKWREATEDERNEYQQQYEHERIEYEKALKMFLNNPNNQQSALQKRAMKQQLDQRTRRFDANSGVVIQPVNDEDPFEVTPERLAAMRFERNQRLLLAAMRFERNQRLLLEIFNGQALADPRNFISPQRIEALRKQTESLEQHKKRTLDEIGKTEEAYTTRKRAIEKGAEDFAKALKEVSEKRPKVTEEMYNKMIEEQSKKLLEQWESYQKRQEAVKQQQEAGRKETPILYALTVDKTPDAPETTENEEVKMEVDKDGEEETVTTEDKQEQVEGSNDGEETNSTEEESKVEE</sequence>
<evidence type="ECO:0000313" key="1">
    <source>
        <dbReference type="Proteomes" id="UP000887576"/>
    </source>
</evidence>
<name>A0AC34R695_9BILA</name>
<organism evidence="1 2">
    <name type="scientific">Panagrolaimus sp. JU765</name>
    <dbReference type="NCBI Taxonomy" id="591449"/>
    <lineage>
        <taxon>Eukaryota</taxon>
        <taxon>Metazoa</taxon>
        <taxon>Ecdysozoa</taxon>
        <taxon>Nematoda</taxon>
        <taxon>Chromadorea</taxon>
        <taxon>Rhabditida</taxon>
        <taxon>Tylenchina</taxon>
        <taxon>Panagrolaimomorpha</taxon>
        <taxon>Panagrolaimoidea</taxon>
        <taxon>Panagrolaimidae</taxon>
        <taxon>Panagrolaimus</taxon>
    </lineage>
</organism>